<dbReference type="AlphaFoldDB" id="W7U0L4"/>
<comment type="caution">
    <text evidence="1">The sequence shown here is derived from an EMBL/GenBank/DDBJ whole genome shotgun (WGS) entry which is preliminary data.</text>
</comment>
<evidence type="ECO:0000313" key="1">
    <source>
        <dbReference type="EMBL" id="EWM26184.1"/>
    </source>
</evidence>
<name>W7U0L4_9STRA</name>
<dbReference type="SUPFAM" id="SSF63737">
    <property type="entry name" value="Leukotriene A4 hydrolase N-terminal domain"/>
    <property type="match status" value="1"/>
</dbReference>
<accession>W7U0L4</accession>
<organism evidence="1 2">
    <name type="scientific">Nannochloropsis gaditana</name>
    <dbReference type="NCBI Taxonomy" id="72520"/>
    <lineage>
        <taxon>Eukaryota</taxon>
        <taxon>Sar</taxon>
        <taxon>Stramenopiles</taxon>
        <taxon>Ochrophyta</taxon>
        <taxon>Eustigmatophyceae</taxon>
        <taxon>Eustigmatales</taxon>
        <taxon>Monodopsidaceae</taxon>
        <taxon>Nannochloropsis</taxon>
    </lineage>
</organism>
<sequence>MAWELSRSHFALIHETRVLSLHQGHTLPPRVCYGFRCALRILSKTSCPLVLFLFLLQLQRRASMHHEWDEQGLLPSDVVAPLAYDVHLALAGPPDLATKGMVDVTIVVKRPTAVVRLHSVGLNINSASVGFPDGTFTATEIYSTSPQIVAIDIKSPLSIGQYIFNECKGRTSTFRRVEASRRGRICPVFTAKTGYHLFAAGARLGNGGLGGDYHLKRLPPRLSHH</sequence>
<protein>
    <submittedName>
        <fullName evidence="1">Uncharacterized protein</fullName>
    </submittedName>
</protein>
<gene>
    <name evidence="1" type="ORF">Naga_100072g2</name>
</gene>
<dbReference type="InterPro" id="IPR042097">
    <property type="entry name" value="Aminopeptidase_N-like_N_sf"/>
</dbReference>
<reference evidence="1 2" key="1">
    <citation type="journal article" date="2014" name="Mol. Plant">
        <title>Chromosome Scale Genome Assembly and Transcriptome Profiling of Nannochloropsis gaditana in Nitrogen Depletion.</title>
        <authorList>
            <person name="Corteggiani Carpinelli E."/>
            <person name="Telatin A."/>
            <person name="Vitulo N."/>
            <person name="Forcato C."/>
            <person name="D'Angelo M."/>
            <person name="Schiavon R."/>
            <person name="Vezzi A."/>
            <person name="Giacometti G.M."/>
            <person name="Morosinotto T."/>
            <person name="Valle G."/>
        </authorList>
    </citation>
    <scope>NUCLEOTIDE SEQUENCE [LARGE SCALE GENOMIC DNA]</scope>
    <source>
        <strain evidence="1 2">B-31</strain>
    </source>
</reference>
<evidence type="ECO:0000313" key="2">
    <source>
        <dbReference type="Proteomes" id="UP000019335"/>
    </source>
</evidence>
<dbReference type="EMBL" id="AZIL01000700">
    <property type="protein sequence ID" value="EWM26184.1"/>
    <property type="molecule type" value="Genomic_DNA"/>
</dbReference>
<dbReference type="Proteomes" id="UP000019335">
    <property type="component" value="Chromosome 9"/>
</dbReference>
<dbReference type="Gene3D" id="2.60.40.1730">
    <property type="entry name" value="tricorn interacting facor f3 domain"/>
    <property type="match status" value="1"/>
</dbReference>
<proteinExistence type="predicted"/>
<keyword evidence="2" id="KW-1185">Reference proteome</keyword>